<evidence type="ECO:0000259" key="8">
    <source>
        <dbReference type="Pfam" id="PF10708"/>
    </source>
</evidence>
<evidence type="ECO:0000256" key="2">
    <source>
        <dbReference type="ARBA" id="ARBA00022692"/>
    </source>
</evidence>
<keyword evidence="2 6" id="KW-0812">Transmembrane</keyword>
<comment type="subcellular location">
    <subcellularLocation>
        <location evidence="1">Membrane</location>
        <topology evidence="1">Multi-pass membrane protein</topology>
    </subcellularLocation>
</comment>
<proteinExistence type="predicted"/>
<keyword evidence="10" id="KW-1185">Reference proteome</keyword>
<gene>
    <name evidence="9" type="ORF">ACFSBI_11230</name>
</gene>
<keyword evidence="3 6" id="KW-1133">Transmembrane helix</keyword>
<accession>A0ABW4LFV7</accession>
<evidence type="ECO:0000256" key="6">
    <source>
        <dbReference type="SAM" id="Phobius"/>
    </source>
</evidence>
<evidence type="ECO:0000256" key="3">
    <source>
        <dbReference type="ARBA" id="ARBA00022989"/>
    </source>
</evidence>
<reference evidence="10" key="1">
    <citation type="journal article" date="2019" name="Int. J. Syst. Evol. Microbiol.">
        <title>The Global Catalogue of Microorganisms (GCM) 10K type strain sequencing project: providing services to taxonomists for standard genome sequencing and annotation.</title>
        <authorList>
            <consortium name="The Broad Institute Genomics Platform"/>
            <consortium name="The Broad Institute Genome Sequencing Center for Infectious Disease"/>
            <person name="Wu L."/>
            <person name="Ma J."/>
        </authorList>
    </citation>
    <scope>NUCLEOTIDE SEQUENCE [LARGE SCALE GENOMIC DNA]</scope>
    <source>
        <strain evidence="10">CGMCC 1.12471</strain>
    </source>
</reference>
<feature type="domain" description="TM2" evidence="7">
    <location>
        <begin position="80"/>
        <end position="130"/>
    </location>
</feature>
<dbReference type="InterPro" id="IPR007829">
    <property type="entry name" value="TM2"/>
</dbReference>
<dbReference type="InterPro" id="IPR018929">
    <property type="entry name" value="DUF2510"/>
</dbReference>
<feature type="transmembrane region" description="Helical" evidence="6">
    <location>
        <begin position="115"/>
        <end position="141"/>
    </location>
</feature>
<evidence type="ECO:0000256" key="4">
    <source>
        <dbReference type="ARBA" id="ARBA00023136"/>
    </source>
</evidence>
<dbReference type="EMBL" id="JBHUEA010000016">
    <property type="protein sequence ID" value="MFD1722123.1"/>
    <property type="molecule type" value="Genomic_DNA"/>
</dbReference>
<dbReference type="RefSeq" id="WP_377934942.1">
    <property type="nucleotide sequence ID" value="NZ_JBHUEA010000016.1"/>
</dbReference>
<dbReference type="Pfam" id="PF10708">
    <property type="entry name" value="DUF2510"/>
    <property type="match status" value="1"/>
</dbReference>
<dbReference type="Proteomes" id="UP001597347">
    <property type="component" value="Unassembled WGS sequence"/>
</dbReference>
<feature type="compositionally biased region" description="Polar residues" evidence="5">
    <location>
        <begin position="1"/>
        <end position="10"/>
    </location>
</feature>
<feature type="region of interest" description="Disordered" evidence="5">
    <location>
        <begin position="1"/>
        <end position="27"/>
    </location>
</feature>
<protein>
    <submittedName>
        <fullName evidence="9">NINE protein</fullName>
    </submittedName>
</protein>
<comment type="caution">
    <text evidence="9">The sequence shown here is derived from an EMBL/GenBank/DDBJ whole genome shotgun (WGS) entry which is preliminary data.</text>
</comment>
<evidence type="ECO:0000259" key="7">
    <source>
        <dbReference type="Pfam" id="PF05154"/>
    </source>
</evidence>
<evidence type="ECO:0000313" key="9">
    <source>
        <dbReference type="EMBL" id="MFD1722123.1"/>
    </source>
</evidence>
<keyword evidence="4 6" id="KW-0472">Membrane</keyword>
<evidence type="ECO:0000256" key="5">
    <source>
        <dbReference type="SAM" id="MobiDB-lite"/>
    </source>
</evidence>
<sequence>MSFSTPNGANPESEFADPSSPTPSSIARINSAPIATPMAQPAPGWYVEPGKPGVLRYWSGTGWEEWRKPLVEAPTVSQGQKSVAVAYLLALFVGGLGIHNFYLGRIGAGVGMLVLWFLGVLTAGFLVGLFLLAAVGIWLIVDLCLIPSYVRTSALSAVGHRS</sequence>
<feature type="transmembrane region" description="Helical" evidence="6">
    <location>
        <begin position="84"/>
        <end position="103"/>
    </location>
</feature>
<name>A0ABW4LFV7_9MICO</name>
<organism evidence="9 10">
    <name type="scientific">Amnibacterium endophyticum</name>
    <dbReference type="NCBI Taxonomy" id="2109337"/>
    <lineage>
        <taxon>Bacteria</taxon>
        <taxon>Bacillati</taxon>
        <taxon>Actinomycetota</taxon>
        <taxon>Actinomycetes</taxon>
        <taxon>Micrococcales</taxon>
        <taxon>Microbacteriaceae</taxon>
        <taxon>Amnibacterium</taxon>
    </lineage>
</organism>
<evidence type="ECO:0000313" key="10">
    <source>
        <dbReference type="Proteomes" id="UP001597347"/>
    </source>
</evidence>
<evidence type="ECO:0000256" key="1">
    <source>
        <dbReference type="ARBA" id="ARBA00004141"/>
    </source>
</evidence>
<dbReference type="Pfam" id="PF05154">
    <property type="entry name" value="TM2"/>
    <property type="match status" value="1"/>
</dbReference>
<feature type="domain" description="DUF2510" evidence="8">
    <location>
        <begin position="43"/>
        <end position="73"/>
    </location>
</feature>